<dbReference type="PANTHER" id="PTHR23382">
    <property type="entry name" value="MALATE DEHYDROGENASE"/>
    <property type="match status" value="1"/>
</dbReference>
<evidence type="ECO:0000313" key="3">
    <source>
        <dbReference type="Proteomes" id="UP000504618"/>
    </source>
</evidence>
<evidence type="ECO:0000256" key="1">
    <source>
        <dbReference type="ARBA" id="ARBA00009613"/>
    </source>
</evidence>
<dbReference type="GO" id="GO:0016615">
    <property type="term" value="F:malate dehydrogenase activity"/>
    <property type="evidence" value="ECO:0007669"/>
    <property type="project" value="InterPro"/>
</dbReference>
<dbReference type="GeneID" id="112467972"/>
<comment type="similarity">
    <text evidence="1">Belongs to the LDH/MDH superfamily. MDH type 2 family.</text>
</comment>
<dbReference type="GO" id="GO:0006108">
    <property type="term" value="P:malate metabolic process"/>
    <property type="evidence" value="ECO:0007669"/>
    <property type="project" value="InterPro"/>
</dbReference>
<dbReference type="InterPro" id="IPR010945">
    <property type="entry name" value="Malate_DH_type2"/>
</dbReference>
<sequence length="491" mass="56130">MSDKCFIVIAGTMDNLSFHYACFIAMNLSRSLPNFHFKKICKDATEWEAWIRAICKLHGWEHAKPPLIWKQCGISGTKVTYIGDVDKFRGLLLEYYNIRFDLTREELELLKTDLLRVSKLAHEVERKIGRLETEDEYRRVTIVGADRSLCLDLIPQLMTVKELHLSRGIVFSLYDEPENLSKLERITNDIKNVDESLNAITIIQDISNGLRDCDILIFLEDITREECEEHDTWYQRNYDRMKTLSKQINEYASCHIKIVFCSTGATCLCATILRNLVAKLPETSIVVVSAQYGLEVIGDITESLGTDRRDFGCPPVWGFLGISQFVDVCHMVQKCNAYSLRNGDTLEAKESVTSKLLGVEQAELKWFFSFKDNKNLYEDYLRRRVTTQHQANPQKENLRKCRAICDLLKLWYKESVGDEIIALGISSDGSFGIPSGIVFSQPACLKISDDGTRVWVPCDDFPLPDMPVSVFRNLIATAVEITRRLMSADKI</sequence>
<keyword evidence="3" id="KW-1185">Reference proteome</keyword>
<dbReference type="SUPFAM" id="SSF51735">
    <property type="entry name" value="NAD(P)-binding Rossmann-fold domains"/>
    <property type="match status" value="1"/>
</dbReference>
<dbReference type="Proteomes" id="UP000504618">
    <property type="component" value="Unplaced"/>
</dbReference>
<dbReference type="Gene3D" id="3.40.50.720">
    <property type="entry name" value="NAD(P)-binding Rossmann-like Domain"/>
    <property type="match status" value="1"/>
</dbReference>
<evidence type="ECO:0000256" key="2">
    <source>
        <dbReference type="ARBA" id="ARBA00023002"/>
    </source>
</evidence>
<accession>A0A6J1RD48</accession>
<reference evidence="4" key="1">
    <citation type="submission" date="2025-08" db="UniProtKB">
        <authorList>
            <consortium name="RefSeq"/>
        </authorList>
    </citation>
    <scope>IDENTIFICATION</scope>
    <source>
        <tissue evidence="4">Whole body</tissue>
    </source>
</reference>
<dbReference type="OrthoDB" id="1510206at2759"/>
<keyword evidence="2" id="KW-0560">Oxidoreductase</keyword>
<dbReference type="Gene3D" id="3.90.110.10">
    <property type="entry name" value="Lactate dehydrogenase/glycoside hydrolase, family 4, C-terminal"/>
    <property type="match status" value="1"/>
</dbReference>
<dbReference type="SUPFAM" id="SSF56327">
    <property type="entry name" value="LDH C-terminal domain-like"/>
    <property type="match status" value="1"/>
</dbReference>
<dbReference type="GO" id="GO:0016616">
    <property type="term" value="F:oxidoreductase activity, acting on the CH-OH group of donors, NAD or NADP as acceptor"/>
    <property type="evidence" value="ECO:0007669"/>
    <property type="project" value="InterPro"/>
</dbReference>
<gene>
    <name evidence="4" type="primary">LOC112467972</name>
</gene>
<dbReference type="RefSeq" id="XP_024892707.1">
    <property type="nucleotide sequence ID" value="XM_025036939.1"/>
</dbReference>
<name>A0A6J1RD48_9HYME</name>
<dbReference type="InterPro" id="IPR036291">
    <property type="entry name" value="NAD(P)-bd_dom_sf"/>
</dbReference>
<proteinExistence type="inferred from homology"/>
<protein>
    <submittedName>
        <fullName evidence="4">Malate dehydrogenase 1B</fullName>
    </submittedName>
</protein>
<evidence type="ECO:0000313" key="4">
    <source>
        <dbReference type="RefSeq" id="XP_024892707.1"/>
    </source>
</evidence>
<dbReference type="AlphaFoldDB" id="A0A6J1RD48"/>
<dbReference type="InterPro" id="IPR015955">
    <property type="entry name" value="Lactate_DH/Glyco_Ohase_4_C"/>
</dbReference>
<organism evidence="3 4">
    <name type="scientific">Temnothorax curvispinosus</name>
    <dbReference type="NCBI Taxonomy" id="300111"/>
    <lineage>
        <taxon>Eukaryota</taxon>
        <taxon>Metazoa</taxon>
        <taxon>Ecdysozoa</taxon>
        <taxon>Arthropoda</taxon>
        <taxon>Hexapoda</taxon>
        <taxon>Insecta</taxon>
        <taxon>Pterygota</taxon>
        <taxon>Neoptera</taxon>
        <taxon>Endopterygota</taxon>
        <taxon>Hymenoptera</taxon>
        <taxon>Apocrita</taxon>
        <taxon>Aculeata</taxon>
        <taxon>Formicoidea</taxon>
        <taxon>Formicidae</taxon>
        <taxon>Myrmicinae</taxon>
        <taxon>Temnothorax</taxon>
    </lineage>
</organism>